<dbReference type="GO" id="GO:0046523">
    <property type="term" value="F:S-methyl-5-thioribose-1-phosphate isomerase activity"/>
    <property type="evidence" value="ECO:0007669"/>
    <property type="project" value="UniProtKB-EC"/>
</dbReference>
<keyword evidence="1 2" id="KW-0413">Isomerase</keyword>
<reference evidence="3 4" key="1">
    <citation type="journal article" date="2020" name="Syst. Appl. Microbiol.">
        <title>Alienimonas chondri sp. nov., a novel planctomycete isolated from the biofilm of the red alga Chondrus crispus.</title>
        <authorList>
            <person name="Vitorino I."/>
            <person name="Albuquerque L."/>
            <person name="Wiegand S."/>
            <person name="Kallscheuer N."/>
            <person name="da Costa M.S."/>
            <person name="Lobo-da-Cunha A."/>
            <person name="Jogler C."/>
            <person name="Lage O.M."/>
        </authorList>
    </citation>
    <scope>NUCLEOTIDE SEQUENCE [LARGE SCALE GENOMIC DNA]</scope>
    <source>
        <strain evidence="3 4">LzC2</strain>
    </source>
</reference>
<dbReference type="NCBIfam" id="TIGR00512">
    <property type="entry name" value="salvage_mtnA"/>
    <property type="match status" value="1"/>
</dbReference>
<feature type="binding site" evidence="2">
    <location>
        <position position="223"/>
    </location>
    <ligand>
        <name>substrate</name>
    </ligand>
</feature>
<dbReference type="Pfam" id="PF01008">
    <property type="entry name" value="IF-2B"/>
    <property type="match status" value="1"/>
</dbReference>
<keyword evidence="2" id="KW-0028">Amino-acid biosynthesis</keyword>
<dbReference type="Proteomes" id="UP000609651">
    <property type="component" value="Unassembled WGS sequence"/>
</dbReference>
<dbReference type="InterPro" id="IPR000649">
    <property type="entry name" value="IF-2B-related"/>
</dbReference>
<gene>
    <name evidence="2 3" type="primary">mtnA</name>
    <name evidence="3" type="ORF">LzC2_14220</name>
</gene>
<feature type="binding site" evidence="2">
    <location>
        <position position="102"/>
    </location>
    <ligand>
        <name>substrate</name>
    </ligand>
</feature>
<proteinExistence type="inferred from homology"/>
<evidence type="ECO:0000313" key="4">
    <source>
        <dbReference type="Proteomes" id="UP000609651"/>
    </source>
</evidence>
<comment type="catalytic activity">
    <reaction evidence="2">
        <text>5-(methylsulfanyl)-alpha-D-ribose 1-phosphate = 5-(methylsulfanyl)-D-ribulose 1-phosphate</text>
        <dbReference type="Rhea" id="RHEA:19989"/>
        <dbReference type="ChEBI" id="CHEBI:58533"/>
        <dbReference type="ChEBI" id="CHEBI:58548"/>
        <dbReference type="EC" id="5.3.1.23"/>
    </reaction>
</comment>
<feature type="site" description="Transition state stabilizer" evidence="2">
    <location>
        <position position="180"/>
    </location>
</feature>
<dbReference type="HAMAP" id="MF_01678">
    <property type="entry name" value="Salvage_MtnA"/>
    <property type="match status" value="1"/>
</dbReference>
<keyword evidence="2" id="KW-0486">Methionine biosynthesis</keyword>
<dbReference type="PANTHER" id="PTHR43475">
    <property type="entry name" value="METHYLTHIORIBOSE-1-PHOSPHATE ISOMERASE"/>
    <property type="match status" value="1"/>
</dbReference>
<feature type="binding site" evidence="2">
    <location>
        <begin position="274"/>
        <end position="275"/>
    </location>
    <ligand>
        <name>substrate</name>
    </ligand>
</feature>
<name>A0ABX1VDN5_9PLAN</name>
<dbReference type="NCBIfam" id="TIGR00524">
    <property type="entry name" value="eIF-2B_rel"/>
    <property type="match status" value="1"/>
</dbReference>
<dbReference type="Gene3D" id="3.40.50.10470">
    <property type="entry name" value="Translation initiation factor eif-2b, domain 2"/>
    <property type="match status" value="1"/>
</dbReference>
<dbReference type="InterPro" id="IPR011559">
    <property type="entry name" value="Initiation_fac_2B_a/b/d"/>
</dbReference>
<dbReference type="InterPro" id="IPR005251">
    <property type="entry name" value="IF-M1Pi"/>
</dbReference>
<dbReference type="SUPFAM" id="SSF100950">
    <property type="entry name" value="NagB/RpiA/CoA transferase-like"/>
    <property type="match status" value="1"/>
</dbReference>
<organism evidence="3 4">
    <name type="scientific">Alienimonas chondri</name>
    <dbReference type="NCBI Taxonomy" id="2681879"/>
    <lineage>
        <taxon>Bacteria</taxon>
        <taxon>Pseudomonadati</taxon>
        <taxon>Planctomycetota</taxon>
        <taxon>Planctomycetia</taxon>
        <taxon>Planctomycetales</taxon>
        <taxon>Planctomycetaceae</taxon>
        <taxon>Alienimonas</taxon>
    </lineage>
</organism>
<comment type="pathway">
    <text evidence="2">Amino-acid biosynthesis; L-methionine biosynthesis via salvage pathway; L-methionine from S-methyl-5-thio-alpha-D-ribose 1-phosphate: step 1/6.</text>
</comment>
<dbReference type="PANTHER" id="PTHR43475:SF1">
    <property type="entry name" value="METHYLTHIORIBOSE-1-PHOSPHATE ISOMERASE"/>
    <property type="match status" value="1"/>
</dbReference>
<dbReference type="InterPro" id="IPR042529">
    <property type="entry name" value="IF_2B-like_C"/>
</dbReference>
<evidence type="ECO:0000256" key="2">
    <source>
        <dbReference type="HAMAP-Rule" id="MF_01678"/>
    </source>
</evidence>
<evidence type="ECO:0000256" key="1">
    <source>
        <dbReference type="ARBA" id="ARBA00023235"/>
    </source>
</evidence>
<dbReference type="EC" id="5.3.1.23" evidence="2"/>
<dbReference type="RefSeq" id="WP_171185263.1">
    <property type="nucleotide sequence ID" value="NZ_WTPX01000033.1"/>
</dbReference>
<comment type="function">
    <text evidence="2">Catalyzes the interconversion of methylthioribose-1-phosphate (MTR-1-P) into methylthioribulose-1-phosphate (MTRu-1-P).</text>
</comment>
<sequence length="374" mass="38935">MTSPPAPTAPPTLRWIGEGPNGTLELLDQTLLPGEVVALACRTDDDVFAAIRRLSVRGAPAIGVSAAYGLVLGVRDALAAGGSRADFDAALHASAEKLAASRPTAVNLFWALARCRRVLSLEPDLAPQDAAERLLAEARTIEEEDRAMCAAIGRNGADLLPDFPEPIDGPGGELGLLTHCNAGGLATAGDGTALSVLFEAHRRATAAGKRVRVYADETRPLLQGARLTAWELTRRGVPTTVLCDSAAASLLATGRVHAVVTGADRVAANGDAANKIGTFPLAVMAQRFGVPFYIAAPTSTFDRDLPRGADIPIEQRDADEVLNYGALRTAADGAEAYNPAFDVTPADLIAALITERGVIESPTADAVAEHLKTA</sequence>
<accession>A0ABX1VDN5</accession>
<dbReference type="EMBL" id="WTPX01000033">
    <property type="protein sequence ID" value="NNJ25352.1"/>
    <property type="molecule type" value="Genomic_DNA"/>
</dbReference>
<protein>
    <recommendedName>
        <fullName evidence="2">Methylthioribose-1-phosphate isomerase</fullName>
        <shortName evidence="2">M1Pi</shortName>
        <shortName evidence="2">MTR-1-P isomerase</shortName>
        <ecNumber evidence="2">5.3.1.23</ecNumber>
    </recommendedName>
    <alternativeName>
        <fullName evidence="2">S-methyl-5-thioribose-1-phosphate isomerase</fullName>
    </alternativeName>
</protein>
<dbReference type="InterPro" id="IPR027363">
    <property type="entry name" value="M1Pi_N"/>
</dbReference>
<comment type="caution">
    <text evidence="3">The sequence shown here is derived from an EMBL/GenBank/DDBJ whole genome shotgun (WGS) entry which is preliminary data.</text>
</comment>
<evidence type="ECO:0000313" key="3">
    <source>
        <dbReference type="EMBL" id="NNJ25352.1"/>
    </source>
</evidence>
<comment type="similarity">
    <text evidence="2">Belongs to the EIF-2B alpha/beta/delta subunits family. MtnA subfamily.</text>
</comment>
<dbReference type="NCBIfam" id="NF004326">
    <property type="entry name" value="PRK05720.1"/>
    <property type="match status" value="1"/>
</dbReference>
<keyword evidence="4" id="KW-1185">Reference proteome</keyword>
<dbReference type="Gene3D" id="1.20.120.420">
    <property type="entry name" value="translation initiation factor eif-2b, domain 1"/>
    <property type="match status" value="1"/>
</dbReference>
<dbReference type="InterPro" id="IPR037171">
    <property type="entry name" value="NagB/RpiA_transferase-like"/>
</dbReference>
<feature type="active site" description="Proton donor" evidence="2">
    <location>
        <position position="264"/>
    </location>
</feature>
<feature type="binding site" evidence="2">
    <location>
        <begin position="57"/>
        <end position="59"/>
    </location>
    <ligand>
        <name>substrate</name>
    </ligand>
</feature>